<evidence type="ECO:0000256" key="6">
    <source>
        <dbReference type="SAM" id="MobiDB-lite"/>
    </source>
</evidence>
<dbReference type="PROSITE" id="PS00028">
    <property type="entry name" value="ZINC_FINGER_C2H2_1"/>
    <property type="match status" value="14"/>
</dbReference>
<keyword evidence="3 5" id="KW-0863">Zinc-finger</keyword>
<feature type="domain" description="C2H2-type" evidence="7">
    <location>
        <begin position="682"/>
        <end position="709"/>
    </location>
</feature>
<dbReference type="InterPro" id="IPR036236">
    <property type="entry name" value="Znf_C2H2_sf"/>
</dbReference>
<feature type="domain" description="C2H2-type" evidence="7">
    <location>
        <begin position="628"/>
        <end position="650"/>
    </location>
</feature>
<feature type="domain" description="C2H2-type" evidence="7">
    <location>
        <begin position="824"/>
        <end position="851"/>
    </location>
</feature>
<organism evidence="8 9">
    <name type="scientific">Polyplax serrata</name>
    <name type="common">Common mouse louse</name>
    <dbReference type="NCBI Taxonomy" id="468196"/>
    <lineage>
        <taxon>Eukaryota</taxon>
        <taxon>Metazoa</taxon>
        <taxon>Ecdysozoa</taxon>
        <taxon>Arthropoda</taxon>
        <taxon>Hexapoda</taxon>
        <taxon>Insecta</taxon>
        <taxon>Pterygota</taxon>
        <taxon>Neoptera</taxon>
        <taxon>Paraneoptera</taxon>
        <taxon>Psocodea</taxon>
        <taxon>Troctomorpha</taxon>
        <taxon>Phthiraptera</taxon>
        <taxon>Anoplura</taxon>
        <taxon>Polyplacidae</taxon>
        <taxon>Polyplax</taxon>
    </lineage>
</organism>
<feature type="domain" description="C2H2-type" evidence="7">
    <location>
        <begin position="220"/>
        <end position="243"/>
    </location>
</feature>
<feature type="domain" description="C2H2-type" evidence="7">
    <location>
        <begin position="323"/>
        <end position="350"/>
    </location>
</feature>
<feature type="region of interest" description="Disordered" evidence="6">
    <location>
        <begin position="413"/>
        <end position="432"/>
    </location>
</feature>
<feature type="domain" description="C2H2-type" evidence="7">
    <location>
        <begin position="295"/>
        <end position="322"/>
    </location>
</feature>
<evidence type="ECO:0000256" key="4">
    <source>
        <dbReference type="ARBA" id="ARBA00022833"/>
    </source>
</evidence>
<reference evidence="8 9" key="1">
    <citation type="submission" date="2023-09" db="EMBL/GenBank/DDBJ databases">
        <title>Genomes of two closely related lineages of the louse Polyplax serrata with different host specificities.</title>
        <authorList>
            <person name="Martinu J."/>
            <person name="Tarabai H."/>
            <person name="Stefka J."/>
            <person name="Hypsa V."/>
        </authorList>
    </citation>
    <scope>NUCLEOTIDE SEQUENCE [LARGE SCALE GENOMIC DNA]</scope>
    <source>
        <strain evidence="8">98ZLc_SE</strain>
    </source>
</reference>
<evidence type="ECO:0000313" key="8">
    <source>
        <dbReference type="EMBL" id="KAK6627628.1"/>
    </source>
</evidence>
<feature type="region of interest" description="Disordered" evidence="6">
    <location>
        <begin position="158"/>
        <end position="185"/>
    </location>
</feature>
<feature type="domain" description="C2H2-type" evidence="7">
    <location>
        <begin position="712"/>
        <end position="739"/>
    </location>
</feature>
<feature type="domain" description="C2H2-type" evidence="7">
    <location>
        <begin position="852"/>
        <end position="880"/>
    </location>
</feature>
<feature type="domain" description="C2H2-type" evidence="7">
    <location>
        <begin position="370"/>
        <end position="397"/>
    </location>
</feature>
<dbReference type="Pfam" id="PF00096">
    <property type="entry name" value="zf-C2H2"/>
    <property type="match status" value="5"/>
</dbReference>
<dbReference type="Proteomes" id="UP001359485">
    <property type="component" value="Unassembled WGS sequence"/>
</dbReference>
<dbReference type="SMART" id="SM00355">
    <property type="entry name" value="ZnF_C2H2"/>
    <property type="match status" value="17"/>
</dbReference>
<keyword evidence="2" id="KW-0677">Repeat</keyword>
<feature type="domain" description="C2H2-type" evidence="7">
    <location>
        <begin position="768"/>
        <end position="795"/>
    </location>
</feature>
<evidence type="ECO:0000256" key="5">
    <source>
        <dbReference type="PROSITE-ProRule" id="PRU00042"/>
    </source>
</evidence>
<evidence type="ECO:0000256" key="1">
    <source>
        <dbReference type="ARBA" id="ARBA00022723"/>
    </source>
</evidence>
<gene>
    <name evidence="8" type="ORF">RUM44_010106</name>
</gene>
<comment type="caution">
    <text evidence="8">The sequence shown here is derived from an EMBL/GenBank/DDBJ whole genome shotgun (WGS) entry which is preliminary data.</text>
</comment>
<accession>A0ABR1AUK8</accession>
<dbReference type="SUPFAM" id="SSF57667">
    <property type="entry name" value="beta-beta-alpha zinc fingers"/>
    <property type="match status" value="5"/>
</dbReference>
<feature type="compositionally biased region" description="Polar residues" evidence="6">
    <location>
        <begin position="1043"/>
        <end position="1060"/>
    </location>
</feature>
<name>A0ABR1AUK8_POLSC</name>
<evidence type="ECO:0000313" key="9">
    <source>
        <dbReference type="Proteomes" id="UP001359485"/>
    </source>
</evidence>
<feature type="domain" description="C2H2-type" evidence="7">
    <location>
        <begin position="796"/>
        <end position="823"/>
    </location>
</feature>
<keyword evidence="1" id="KW-0479">Metal-binding</keyword>
<feature type="domain" description="C2H2-type" evidence="7">
    <location>
        <begin position="247"/>
        <end position="274"/>
    </location>
</feature>
<dbReference type="PANTHER" id="PTHR24379">
    <property type="entry name" value="KRAB AND ZINC FINGER DOMAIN-CONTAINING"/>
    <property type="match status" value="1"/>
</dbReference>
<dbReference type="Gene3D" id="3.30.160.60">
    <property type="entry name" value="Classic Zinc Finger"/>
    <property type="match status" value="11"/>
</dbReference>
<feature type="compositionally biased region" description="Basic residues" evidence="6">
    <location>
        <begin position="169"/>
        <end position="183"/>
    </location>
</feature>
<sequence length="1060" mass="121209">MSSGNSKVTSKMKTTSGDLRTLKPILPKLNPVVTRVIEINAPAMQMCKCFVCDERVISSGVPLLQSTTQVSNTDLPTKIGQLMGEKFMVVVSADDVLCRKCHALVNHVDKLESDLLLVKRSLRNHLKKKYGLNDDIKETETVKVENEVEMEYTFVQDVESEEDHEPQSKKPKQSRPVRFRAIKPKPPGSVQLLKCPSCNFITTEPDLLSCHRVVCTAMAYKCTMCDKKFDSQKMIRNHKIEAHLTKWICHFCNISFNEEKKFTLHMKNHLGDRLNNKTVKIKTDEGKKEKVTLSFKCPHCPESFEAFSQLQIHLVNHTSSVTFRCVRCDIGFQNKLELIEHVKTHDEGTPEEYILPGSPEEGKETAETLYSCSECSINFIQEDLYLRHLSMHQEMEPVEQTEQSDMNLFPEEGEKNASKPEKEEFECPNCGEKKEDSETLEMHRLTECLGLEKKTVNEVKDVSESEYQENAGEEASHLELNQLLYVNSLNVQLVDGNVVFQNATDAKGEIENSENDANANSKSVEDILENMFQVKDEDSGKMGEEAEGEVPENELQISDLKQGKNKTFMCAVCSFATQNLGALKKHFVEAHEAFKCWICKKDFQMEDLRKHLAEEHGTSTVSVQSKTYNCVHCSEKFTNRRALHLHEVKHPENLNIQCPDCGEKFARDKFLNEHREAAHTVAHCRVCNKSFGNVKQLKSHEARHAKSDKTQFKCTDCDRIFQTPTGLRHHKAIHTGEFKYKCEFCGKGFVARVRYEEHRASHTKEERYSCEICGKKFSFQATYWIHRKWHDNPTPYKCEYCGRLFKHSSLLSVHKRKHTGERPYECPHCDQSFTVGNTLKRHLMLHTGLFPFTCQICDQGFSGKHKMALHMSKVHQDNSLLEQQSQKKPSEYKMVVKQEPEKTETVTEETDQSQQNQTWILAENDNNRSQMLTIQTAEGENIPCTLLTDDIIGNIVNTDNRIVEIIPYDTIKAESVEDGNEVGFILMNQTDRSNLGMISEDETFIDQSQVFNGECLKKDEVETVIPQSTQMKHIVYSKGENGPQETNVESSENMVQGFAS</sequence>
<evidence type="ECO:0000256" key="2">
    <source>
        <dbReference type="ARBA" id="ARBA00022737"/>
    </source>
</evidence>
<proteinExistence type="predicted"/>
<dbReference type="EMBL" id="JAWJWF010000045">
    <property type="protein sequence ID" value="KAK6627628.1"/>
    <property type="molecule type" value="Genomic_DNA"/>
</dbReference>
<dbReference type="InterPro" id="IPR013087">
    <property type="entry name" value="Znf_C2H2_type"/>
</dbReference>
<dbReference type="PROSITE" id="PS50157">
    <property type="entry name" value="ZINC_FINGER_C2H2_2"/>
    <property type="match status" value="14"/>
</dbReference>
<feature type="domain" description="C2H2-type" evidence="7">
    <location>
        <begin position="740"/>
        <end position="767"/>
    </location>
</feature>
<feature type="region of interest" description="Disordered" evidence="6">
    <location>
        <begin position="1038"/>
        <end position="1060"/>
    </location>
</feature>
<feature type="compositionally biased region" description="Basic and acidic residues" evidence="6">
    <location>
        <begin position="413"/>
        <end position="422"/>
    </location>
</feature>
<protein>
    <recommendedName>
        <fullName evidence="7">C2H2-type domain-containing protein</fullName>
    </recommendedName>
</protein>
<evidence type="ECO:0000259" key="7">
    <source>
        <dbReference type="PROSITE" id="PS50157"/>
    </source>
</evidence>
<feature type="domain" description="C2H2-type" evidence="7">
    <location>
        <begin position="656"/>
        <end position="680"/>
    </location>
</feature>
<evidence type="ECO:0000256" key="3">
    <source>
        <dbReference type="ARBA" id="ARBA00022771"/>
    </source>
</evidence>
<keyword evidence="4" id="KW-0862">Zinc</keyword>
<keyword evidence="9" id="KW-1185">Reference proteome</keyword>
<dbReference type="PANTHER" id="PTHR24379:SF127">
    <property type="entry name" value="BLOODY FINGERS-RELATED"/>
    <property type="match status" value="1"/>
</dbReference>